<feature type="compositionally biased region" description="Acidic residues" evidence="1">
    <location>
        <begin position="218"/>
        <end position="231"/>
    </location>
</feature>
<dbReference type="PANTHER" id="PTHR38489">
    <property type="entry name" value="HISTONE CHAPERONE DOMAIN-CONTAINING PROTEIN"/>
    <property type="match status" value="1"/>
</dbReference>
<evidence type="ECO:0000313" key="3">
    <source>
        <dbReference type="Proteomes" id="UP000799536"/>
    </source>
</evidence>
<feature type="compositionally biased region" description="Low complexity" evidence="1">
    <location>
        <begin position="89"/>
        <end position="100"/>
    </location>
</feature>
<name>A0A9P4N0D7_9PLEO</name>
<feature type="region of interest" description="Disordered" evidence="1">
    <location>
        <begin position="1"/>
        <end position="144"/>
    </location>
</feature>
<feature type="compositionally biased region" description="Basic and acidic residues" evidence="1">
    <location>
        <begin position="232"/>
        <end position="244"/>
    </location>
</feature>
<reference evidence="2" key="1">
    <citation type="journal article" date="2020" name="Stud. Mycol.">
        <title>101 Dothideomycetes genomes: a test case for predicting lifestyles and emergence of pathogens.</title>
        <authorList>
            <person name="Haridas S."/>
            <person name="Albert R."/>
            <person name="Binder M."/>
            <person name="Bloem J."/>
            <person name="Labutti K."/>
            <person name="Salamov A."/>
            <person name="Andreopoulos B."/>
            <person name="Baker S."/>
            <person name="Barry K."/>
            <person name="Bills G."/>
            <person name="Bluhm B."/>
            <person name="Cannon C."/>
            <person name="Castanera R."/>
            <person name="Culley D."/>
            <person name="Daum C."/>
            <person name="Ezra D."/>
            <person name="Gonzalez J."/>
            <person name="Henrissat B."/>
            <person name="Kuo A."/>
            <person name="Liang C."/>
            <person name="Lipzen A."/>
            <person name="Lutzoni F."/>
            <person name="Magnuson J."/>
            <person name="Mondo S."/>
            <person name="Nolan M."/>
            <person name="Ohm R."/>
            <person name="Pangilinan J."/>
            <person name="Park H.-J."/>
            <person name="Ramirez L."/>
            <person name="Alfaro M."/>
            <person name="Sun H."/>
            <person name="Tritt A."/>
            <person name="Yoshinaga Y."/>
            <person name="Zwiers L.-H."/>
            <person name="Turgeon B."/>
            <person name="Goodwin S."/>
            <person name="Spatafora J."/>
            <person name="Crous P."/>
            <person name="Grigoriev I."/>
        </authorList>
    </citation>
    <scope>NUCLEOTIDE SEQUENCE</scope>
    <source>
        <strain evidence="2">ATCC 74209</strain>
    </source>
</reference>
<dbReference type="EMBL" id="ML993924">
    <property type="protein sequence ID" value="KAF2202790.1"/>
    <property type="molecule type" value="Genomic_DNA"/>
</dbReference>
<sequence length="265" mass="29085">MMIMTIRERVMKPTAPENTLAGSSAPKRPRDDSSALSLPRRTRIKFSPPETNSTSEVSQPENSSVFSTSRPSESAAASDVDSDSESELSESSSDPSSASSTDEESSSDEEEDEVQQEEAKEEGSSEEEDNVIIDIIPRPAEKPKMRLSEIGNNVSDLKARLQSFLPQLKAANEELERERRAGTLKNRVIEGDEGGGEYIEMDLGLGVLEHKGHNGEDKESEDESEDDEDNADENKERSNEKDILGKLMGQNRRKAPAAIQEVGDT</sequence>
<feature type="region of interest" description="Disordered" evidence="1">
    <location>
        <begin position="207"/>
        <end position="265"/>
    </location>
</feature>
<dbReference type="AlphaFoldDB" id="A0A9P4N0D7"/>
<evidence type="ECO:0000313" key="2">
    <source>
        <dbReference type="EMBL" id="KAF2202790.1"/>
    </source>
</evidence>
<evidence type="ECO:0000256" key="1">
    <source>
        <dbReference type="SAM" id="MobiDB-lite"/>
    </source>
</evidence>
<dbReference type="GO" id="GO:0000492">
    <property type="term" value="P:box C/D snoRNP assembly"/>
    <property type="evidence" value="ECO:0007669"/>
    <property type="project" value="InterPro"/>
</dbReference>
<dbReference type="Proteomes" id="UP000799536">
    <property type="component" value="Unassembled WGS sequence"/>
</dbReference>
<dbReference type="Pfam" id="PF15370">
    <property type="entry name" value="NOPCHAP1"/>
    <property type="match status" value="1"/>
</dbReference>
<feature type="compositionally biased region" description="Polar residues" evidence="1">
    <location>
        <begin position="49"/>
        <end position="71"/>
    </location>
</feature>
<protein>
    <submittedName>
        <fullName evidence="2">Uncharacterized protein</fullName>
    </submittedName>
</protein>
<dbReference type="OrthoDB" id="1112980at2759"/>
<proteinExistence type="predicted"/>
<comment type="caution">
    <text evidence="2">The sequence shown here is derived from an EMBL/GenBank/DDBJ whole genome shotgun (WGS) entry which is preliminary data.</text>
</comment>
<feature type="compositionally biased region" description="Basic and acidic residues" evidence="1">
    <location>
        <begin position="208"/>
        <end position="217"/>
    </location>
</feature>
<feature type="compositionally biased region" description="Acidic residues" evidence="1">
    <location>
        <begin position="101"/>
        <end position="116"/>
    </location>
</feature>
<keyword evidence="3" id="KW-1185">Reference proteome</keyword>
<accession>A0A9P4N0D7</accession>
<organism evidence="2 3">
    <name type="scientific">Delitschia confertaspora ATCC 74209</name>
    <dbReference type="NCBI Taxonomy" id="1513339"/>
    <lineage>
        <taxon>Eukaryota</taxon>
        <taxon>Fungi</taxon>
        <taxon>Dikarya</taxon>
        <taxon>Ascomycota</taxon>
        <taxon>Pezizomycotina</taxon>
        <taxon>Dothideomycetes</taxon>
        <taxon>Pleosporomycetidae</taxon>
        <taxon>Pleosporales</taxon>
        <taxon>Delitschiaceae</taxon>
        <taxon>Delitschia</taxon>
    </lineage>
</organism>
<dbReference type="InterPro" id="IPR027921">
    <property type="entry name" value="NOPCHAP1"/>
</dbReference>
<dbReference type="PANTHER" id="PTHR38489:SF1">
    <property type="entry name" value="HISTONE CHAPERONE DOMAIN-CONTAINING PROTEIN"/>
    <property type="match status" value="1"/>
</dbReference>
<gene>
    <name evidence="2" type="ORF">GQ43DRAFT_298999</name>
</gene>
<feature type="compositionally biased region" description="Basic and acidic residues" evidence="1">
    <location>
        <begin position="1"/>
        <end position="11"/>
    </location>
</feature>